<dbReference type="GO" id="GO:0008360">
    <property type="term" value="P:regulation of cell shape"/>
    <property type="evidence" value="ECO:0007669"/>
    <property type="project" value="UniProtKB-KW"/>
</dbReference>
<evidence type="ECO:0000256" key="8">
    <source>
        <dbReference type="PIRSR" id="PIRSR618044-1"/>
    </source>
</evidence>
<evidence type="ECO:0000259" key="11">
    <source>
        <dbReference type="SMART" id="SM00854"/>
    </source>
</evidence>
<dbReference type="SMART" id="SM00854">
    <property type="entry name" value="PGA_cap"/>
    <property type="match status" value="1"/>
</dbReference>
<dbReference type="InterPro" id="IPR029052">
    <property type="entry name" value="Metallo-depent_PP-like"/>
</dbReference>
<keyword evidence="6" id="KW-0573">Peptidoglycan synthesis</keyword>
<proteinExistence type="inferred from homology"/>
<sequence>MRNFWQKIKFGAFTLLAIVLGVFVTSFAFDHIENLAFQSKERAVADTLTLEELSNTPAEIKEETQKYFYFTKDEEAKPKVSAEAYIVGDLNTGEVIVAKNADQKFPIASVSKLMTALVSKELANEDDTAKVSASALSTYGENGGLHAGEKIKIKDLFYPLLLESSNDAAEILAEFFGREIFIRKLNQQSLKLKMNSTSFFDPSGLSRENQSTVSDLFKLSGHLYQNESELLSISKTKSYDNKKHIWFSINQFLHKKNYVGGKSGFTDPAGQTVISIFDMPLAEETTRPIGIVLLKSQDRVRDVENILNYLTKYVYYGGRTDATADWIAERLDIGDLREPDYARLSFLGDMMLDRGVRSSVAKNFAGNYSALFDNMEILKNSDIVFANLEGPASDKGEDQKNLYSFRMDPSVIPAIKGGGVSIVNVTNNHVGDWGREAYADTLARLKENEILYTGGGTKAQAEAPTIVEKNGLKIGYLGFSDVGPNGMVAREDEAGVLLANNPRFEEIIKSASEQVDFLVVSFHFGEEYKNTHNDRQEYLAHTAIDNGARIIVGHHPHVMQDTEVYKNGFIIYSLGNFIFDQRFSPETSKGTLYEIEVRQDGSMTEKKNIIETNRVFQPEKVIKGKEEVIKFTQ</sequence>
<comment type="similarity">
    <text evidence="2 10">Belongs to the peptidase S11 family.</text>
</comment>
<dbReference type="Pfam" id="PF00768">
    <property type="entry name" value="Peptidase_S11"/>
    <property type="match status" value="1"/>
</dbReference>
<dbReference type="InterPro" id="IPR012338">
    <property type="entry name" value="Beta-lactam/transpept-like"/>
</dbReference>
<evidence type="ECO:0000256" key="7">
    <source>
        <dbReference type="ARBA" id="ARBA00023316"/>
    </source>
</evidence>
<dbReference type="InterPro" id="IPR019079">
    <property type="entry name" value="Capsule_synth_CapA"/>
</dbReference>
<keyword evidence="4" id="KW-0378">Hydrolase</keyword>
<dbReference type="Gene3D" id="3.60.21.10">
    <property type="match status" value="1"/>
</dbReference>
<dbReference type="Gene3D" id="3.40.710.10">
    <property type="entry name" value="DD-peptidase/beta-lactamase superfamily"/>
    <property type="match status" value="1"/>
</dbReference>
<keyword evidence="7" id="KW-0961">Cell wall biogenesis/degradation</keyword>
<dbReference type="InterPro" id="IPR052169">
    <property type="entry name" value="CW_Biosynth-Accessory"/>
</dbReference>
<dbReference type="PANTHER" id="PTHR33393:SF11">
    <property type="entry name" value="POLYGLUTAMINE SYNTHESIS ACCESSORY PROTEIN RV0574C-RELATED"/>
    <property type="match status" value="1"/>
</dbReference>
<evidence type="ECO:0000256" key="10">
    <source>
        <dbReference type="RuleBase" id="RU004016"/>
    </source>
</evidence>
<dbReference type="AlphaFoldDB" id="A0A1F6V231"/>
<accession>A0A1F6V231</accession>
<evidence type="ECO:0000256" key="2">
    <source>
        <dbReference type="ARBA" id="ARBA00007164"/>
    </source>
</evidence>
<evidence type="ECO:0000313" key="13">
    <source>
        <dbReference type="Proteomes" id="UP000178985"/>
    </source>
</evidence>
<evidence type="ECO:0000256" key="3">
    <source>
        <dbReference type="ARBA" id="ARBA00022729"/>
    </source>
</evidence>
<dbReference type="Pfam" id="PF09587">
    <property type="entry name" value="PGA_cap"/>
    <property type="match status" value="1"/>
</dbReference>
<protein>
    <recommendedName>
        <fullName evidence="11">Capsule synthesis protein CapA domain-containing protein</fullName>
    </recommendedName>
</protein>
<dbReference type="PANTHER" id="PTHR33393">
    <property type="entry name" value="POLYGLUTAMINE SYNTHESIS ACCESSORY PROTEIN RV0574C-RELATED"/>
    <property type="match status" value="1"/>
</dbReference>
<evidence type="ECO:0000313" key="12">
    <source>
        <dbReference type="EMBL" id="OGI63737.1"/>
    </source>
</evidence>
<evidence type="ECO:0000256" key="5">
    <source>
        <dbReference type="ARBA" id="ARBA00022960"/>
    </source>
</evidence>
<keyword evidence="3" id="KW-0732">Signal</keyword>
<feature type="active site" evidence="8">
    <location>
        <position position="164"/>
    </location>
</feature>
<evidence type="ECO:0000256" key="4">
    <source>
        <dbReference type="ARBA" id="ARBA00022801"/>
    </source>
</evidence>
<organism evidence="12 13">
    <name type="scientific">Candidatus Nomurabacteria bacterium RIFCSPHIGHO2_01_FULL_40_20</name>
    <dbReference type="NCBI Taxonomy" id="1801738"/>
    <lineage>
        <taxon>Bacteria</taxon>
        <taxon>Candidatus Nomuraibacteriota</taxon>
    </lineage>
</organism>
<dbReference type="SUPFAM" id="SSF56300">
    <property type="entry name" value="Metallo-dependent phosphatases"/>
    <property type="match status" value="1"/>
</dbReference>
<dbReference type="GO" id="GO:0071555">
    <property type="term" value="P:cell wall organization"/>
    <property type="evidence" value="ECO:0007669"/>
    <property type="project" value="UniProtKB-KW"/>
</dbReference>
<dbReference type="PRINTS" id="PR00725">
    <property type="entry name" value="DADACBPTASE1"/>
</dbReference>
<evidence type="ECO:0000256" key="1">
    <source>
        <dbReference type="ARBA" id="ARBA00005662"/>
    </source>
</evidence>
<gene>
    <name evidence="12" type="ORF">A2733_02090</name>
</gene>
<feature type="binding site" evidence="9">
    <location>
        <position position="262"/>
    </location>
    <ligand>
        <name>substrate</name>
    </ligand>
</feature>
<evidence type="ECO:0000256" key="9">
    <source>
        <dbReference type="PIRSR" id="PIRSR618044-2"/>
    </source>
</evidence>
<comment type="similarity">
    <text evidence="1">Belongs to the CapA family.</text>
</comment>
<dbReference type="InterPro" id="IPR001967">
    <property type="entry name" value="Peptidase_S11_N"/>
</dbReference>
<dbReference type="SUPFAM" id="SSF56601">
    <property type="entry name" value="beta-lactamase/transpeptidase-like"/>
    <property type="match status" value="1"/>
</dbReference>
<dbReference type="GO" id="GO:0006508">
    <property type="term" value="P:proteolysis"/>
    <property type="evidence" value="ECO:0007669"/>
    <property type="project" value="InterPro"/>
</dbReference>
<dbReference type="GO" id="GO:0009252">
    <property type="term" value="P:peptidoglycan biosynthetic process"/>
    <property type="evidence" value="ECO:0007669"/>
    <property type="project" value="UniProtKB-KW"/>
</dbReference>
<feature type="active site" description="Proton acceptor" evidence="8">
    <location>
        <position position="112"/>
    </location>
</feature>
<dbReference type="GO" id="GO:0009002">
    <property type="term" value="F:serine-type D-Ala-D-Ala carboxypeptidase activity"/>
    <property type="evidence" value="ECO:0007669"/>
    <property type="project" value="InterPro"/>
</dbReference>
<reference evidence="12 13" key="1">
    <citation type="journal article" date="2016" name="Nat. Commun.">
        <title>Thousands of microbial genomes shed light on interconnected biogeochemical processes in an aquifer system.</title>
        <authorList>
            <person name="Anantharaman K."/>
            <person name="Brown C.T."/>
            <person name="Hug L.A."/>
            <person name="Sharon I."/>
            <person name="Castelle C.J."/>
            <person name="Probst A.J."/>
            <person name="Thomas B.C."/>
            <person name="Singh A."/>
            <person name="Wilkins M.J."/>
            <person name="Karaoz U."/>
            <person name="Brodie E.L."/>
            <person name="Williams K.H."/>
            <person name="Hubbard S.S."/>
            <person name="Banfield J.F."/>
        </authorList>
    </citation>
    <scope>NUCLEOTIDE SEQUENCE [LARGE SCALE GENOMIC DNA]</scope>
</reference>
<dbReference type="Proteomes" id="UP000178985">
    <property type="component" value="Unassembled WGS sequence"/>
</dbReference>
<feature type="domain" description="Capsule synthesis protein CapA" evidence="11">
    <location>
        <begin position="343"/>
        <end position="581"/>
    </location>
</feature>
<keyword evidence="5" id="KW-0133">Cell shape</keyword>
<name>A0A1F6V231_9BACT</name>
<comment type="caution">
    <text evidence="12">The sequence shown here is derived from an EMBL/GenBank/DDBJ whole genome shotgun (WGS) entry which is preliminary data.</text>
</comment>
<dbReference type="CDD" id="cd07381">
    <property type="entry name" value="MPP_CapA"/>
    <property type="match status" value="1"/>
</dbReference>
<dbReference type="EMBL" id="MFTO01000013">
    <property type="protein sequence ID" value="OGI63737.1"/>
    <property type="molecule type" value="Genomic_DNA"/>
</dbReference>
<dbReference type="InterPro" id="IPR018044">
    <property type="entry name" value="Peptidase_S11"/>
</dbReference>
<evidence type="ECO:0000256" key="6">
    <source>
        <dbReference type="ARBA" id="ARBA00022984"/>
    </source>
</evidence>
<feature type="active site" description="Acyl-ester intermediate" evidence="8">
    <location>
        <position position="109"/>
    </location>
</feature>